<protein>
    <recommendedName>
        <fullName evidence="15">Mechanosensitive ion channel protein</fullName>
    </recommendedName>
</protein>
<dbReference type="InterPro" id="IPR057483">
    <property type="entry name" value="MSL2/3_TM_dom"/>
</dbReference>
<evidence type="ECO:0000259" key="12">
    <source>
        <dbReference type="Pfam" id="PF25237"/>
    </source>
</evidence>
<keyword evidence="5" id="KW-0406">Ion transport</keyword>
<keyword evidence="7" id="KW-0407">Ion channel</keyword>
<keyword evidence="4 9" id="KW-1133">Transmembrane helix</keyword>
<dbReference type="Pfam" id="PF25237">
    <property type="entry name" value="MSL2_3"/>
    <property type="match status" value="1"/>
</dbReference>
<organism evidence="13 14">
    <name type="scientific">Turnera subulata</name>
    <dbReference type="NCBI Taxonomy" id="218843"/>
    <lineage>
        <taxon>Eukaryota</taxon>
        <taxon>Viridiplantae</taxon>
        <taxon>Streptophyta</taxon>
        <taxon>Embryophyta</taxon>
        <taxon>Tracheophyta</taxon>
        <taxon>Spermatophyta</taxon>
        <taxon>Magnoliopsida</taxon>
        <taxon>eudicotyledons</taxon>
        <taxon>Gunneridae</taxon>
        <taxon>Pentapetalae</taxon>
        <taxon>rosids</taxon>
        <taxon>fabids</taxon>
        <taxon>Malpighiales</taxon>
        <taxon>Passifloraceae</taxon>
        <taxon>Turnera</taxon>
    </lineage>
</organism>
<dbReference type="Pfam" id="PF00924">
    <property type="entry name" value="MS_channel_2nd"/>
    <property type="match status" value="1"/>
</dbReference>
<name>A0A9Q0J1W5_9ROSI</name>
<dbReference type="Gene3D" id="1.10.287.1260">
    <property type="match status" value="1"/>
</dbReference>
<evidence type="ECO:0000313" key="14">
    <source>
        <dbReference type="Proteomes" id="UP001141552"/>
    </source>
</evidence>
<reference evidence="13" key="2">
    <citation type="journal article" date="2023" name="Plants (Basel)">
        <title>Annotation of the Turnera subulata (Passifloraceae) Draft Genome Reveals the S-Locus Evolved after the Divergence of Turneroideae from Passifloroideae in a Stepwise Manner.</title>
        <authorList>
            <person name="Henning P.M."/>
            <person name="Roalson E.H."/>
            <person name="Mir W."/>
            <person name="McCubbin A.G."/>
            <person name="Shore J.S."/>
        </authorList>
    </citation>
    <scope>NUCLEOTIDE SEQUENCE</scope>
    <source>
        <strain evidence="13">F60SS</strain>
    </source>
</reference>
<feature type="domain" description="Mechanosensitive channel protein 2/3 transmembrane" evidence="12">
    <location>
        <begin position="62"/>
        <end position="191"/>
    </location>
</feature>
<feature type="compositionally biased region" description="Basic and acidic residues" evidence="8">
    <location>
        <begin position="615"/>
        <end position="629"/>
    </location>
</feature>
<dbReference type="GO" id="GO:0034220">
    <property type="term" value="P:monoatomic ion transmembrane transport"/>
    <property type="evidence" value="ECO:0007669"/>
    <property type="project" value="UniProtKB-KW"/>
</dbReference>
<dbReference type="Proteomes" id="UP001141552">
    <property type="component" value="Unassembled WGS sequence"/>
</dbReference>
<dbReference type="Pfam" id="PF24956">
    <property type="entry name" value="Msl2-3_C"/>
    <property type="match status" value="1"/>
</dbReference>
<dbReference type="GO" id="GO:0016020">
    <property type="term" value="C:membrane"/>
    <property type="evidence" value="ECO:0007669"/>
    <property type="project" value="UniProtKB-SubCell"/>
</dbReference>
<evidence type="ECO:0000256" key="2">
    <source>
        <dbReference type="ARBA" id="ARBA00008017"/>
    </source>
</evidence>
<evidence type="ECO:0000259" key="11">
    <source>
        <dbReference type="Pfam" id="PF24956"/>
    </source>
</evidence>
<feature type="transmembrane region" description="Helical" evidence="9">
    <location>
        <begin position="106"/>
        <end position="124"/>
    </location>
</feature>
<sequence length="642" mass="70172">MDAQYNNLGEESFDVIQRSPLFSKLAPAIGVIVFTVTLGPLMRQCRNLLLHKNDNSWKKSNTYYLLTSYIQPLLLCAGAIFVCRALDPIVLPTEASQTVKERVLRFVKLLSIVLTSAYCSSSIIEPVQKFFMGSNEPNDARNMGFQFAGKVVYAGVWVAAFSLFMELLGFSTQKLLTAGGLGTVLLTLAGREIFTNFLSSVMMHANRLLVVNQWVQIKIDGYEVSGIVEHVSWWSPTIIRGEDGEAIHIPNHKITMNIVRNLSQKEHWRIKTHLNIVADMRKVVSKNPQIDQRAHRRVFFDDIDPENQGLRILVSCFVKTSHHEEYLCVKEAILLDLLRVIKHHGARLATKVLRVQRTQSDADWGTVPFSDSFYNRSGMASMHPLLLSEPSYKINGEDKGKQTARSGRTAGEQGGKTVSRPTPDTKAGGSHKSESGPKVTAKSDSKGDGKIAETLKSAENLKSATGATSEPKVGDKSLKSPVSIPNTSSNTTEKSRSSPKVAGSNMLTESLSVSDGKQPKSGIPGHVSVDGKFSSPDVYSSEAGADKVGGSQEASQSKQEKRSVPQSSMTRPTLDENIVLGVALEGSKRTLPIEEDIASPQSPADVKEMAAVCRNRTDSLVDTKDRKDGQIATPSNVTSSDQ</sequence>
<dbReference type="SUPFAM" id="SSF50182">
    <property type="entry name" value="Sm-like ribonucleoproteins"/>
    <property type="match status" value="1"/>
</dbReference>
<evidence type="ECO:0000256" key="7">
    <source>
        <dbReference type="ARBA" id="ARBA00023303"/>
    </source>
</evidence>
<evidence type="ECO:0000256" key="5">
    <source>
        <dbReference type="ARBA" id="ARBA00023065"/>
    </source>
</evidence>
<feature type="compositionally biased region" description="Polar residues" evidence="8">
    <location>
        <begin position="632"/>
        <end position="642"/>
    </location>
</feature>
<keyword evidence="3 9" id="KW-0812">Transmembrane</keyword>
<evidence type="ECO:0000256" key="1">
    <source>
        <dbReference type="ARBA" id="ARBA00004141"/>
    </source>
</evidence>
<accession>A0A9Q0J1W5</accession>
<evidence type="ECO:0000256" key="3">
    <source>
        <dbReference type="ARBA" id="ARBA00022692"/>
    </source>
</evidence>
<feature type="transmembrane region" description="Helical" evidence="9">
    <location>
        <begin position="21"/>
        <end position="42"/>
    </location>
</feature>
<dbReference type="OrthoDB" id="1676006at2759"/>
<comment type="similarity">
    <text evidence="2">Belongs to the MscS (TC 1.A.23) family.</text>
</comment>
<comment type="caution">
    <text evidence="13">The sequence shown here is derived from an EMBL/GenBank/DDBJ whole genome shotgun (WGS) entry which is preliminary data.</text>
</comment>
<dbReference type="InterPro" id="IPR006685">
    <property type="entry name" value="MscS_channel_2nd"/>
</dbReference>
<evidence type="ECO:0000256" key="6">
    <source>
        <dbReference type="ARBA" id="ARBA00023136"/>
    </source>
</evidence>
<feature type="compositionally biased region" description="Basic and acidic residues" evidence="8">
    <location>
        <begin position="431"/>
        <end position="453"/>
    </location>
</feature>
<keyword evidence="6 9" id="KW-0472">Membrane</keyword>
<keyword evidence="5" id="KW-0813">Transport</keyword>
<feature type="compositionally biased region" description="Polar residues" evidence="8">
    <location>
        <begin position="483"/>
        <end position="492"/>
    </location>
</feature>
<dbReference type="PANTHER" id="PTHR43634:SF16">
    <property type="entry name" value="MECHANOSENSITIVE ION CHANNEL PROTEIN 2, CHLOROPLASTIC"/>
    <property type="match status" value="1"/>
</dbReference>
<dbReference type="InterPro" id="IPR010920">
    <property type="entry name" value="LSM_dom_sf"/>
</dbReference>
<dbReference type="InterPro" id="IPR045042">
    <property type="entry name" value="YnaI-like"/>
</dbReference>
<feature type="transmembrane region" description="Helical" evidence="9">
    <location>
        <begin position="175"/>
        <end position="194"/>
    </location>
</feature>
<feature type="transmembrane region" description="Helical" evidence="9">
    <location>
        <begin position="62"/>
        <end position="86"/>
    </location>
</feature>
<evidence type="ECO:0000256" key="4">
    <source>
        <dbReference type="ARBA" id="ARBA00022989"/>
    </source>
</evidence>
<proteinExistence type="inferred from homology"/>
<dbReference type="AlphaFoldDB" id="A0A9Q0J1W5"/>
<feature type="transmembrane region" description="Helical" evidence="9">
    <location>
        <begin position="144"/>
        <end position="168"/>
    </location>
</feature>
<reference evidence="13" key="1">
    <citation type="submission" date="2022-02" db="EMBL/GenBank/DDBJ databases">
        <authorList>
            <person name="Henning P.M."/>
            <person name="McCubbin A.G."/>
            <person name="Shore J.S."/>
        </authorList>
    </citation>
    <scope>NUCLEOTIDE SEQUENCE</scope>
    <source>
        <strain evidence="13">F60SS</strain>
        <tissue evidence="13">Leaves</tissue>
    </source>
</reference>
<feature type="domain" description="Mechanosensitive ion channel MscS" evidence="10">
    <location>
        <begin position="193"/>
        <end position="263"/>
    </location>
</feature>
<dbReference type="EMBL" id="JAKUCV010006932">
    <property type="protein sequence ID" value="KAJ4825343.1"/>
    <property type="molecule type" value="Genomic_DNA"/>
</dbReference>
<evidence type="ECO:0000256" key="9">
    <source>
        <dbReference type="SAM" id="Phobius"/>
    </source>
</evidence>
<dbReference type="Gene3D" id="2.30.30.60">
    <property type="match status" value="1"/>
</dbReference>
<feature type="region of interest" description="Disordered" evidence="8">
    <location>
        <begin position="391"/>
        <end position="642"/>
    </location>
</feature>
<evidence type="ECO:0000313" key="13">
    <source>
        <dbReference type="EMBL" id="KAJ4825343.1"/>
    </source>
</evidence>
<feature type="compositionally biased region" description="Polar residues" evidence="8">
    <location>
        <begin position="505"/>
        <end position="515"/>
    </location>
</feature>
<keyword evidence="14" id="KW-1185">Reference proteome</keyword>
<gene>
    <name evidence="13" type="ORF">Tsubulata_002690</name>
</gene>
<comment type="subcellular location">
    <subcellularLocation>
        <location evidence="1">Membrane</location>
        <topology evidence="1">Multi-pass membrane protein</topology>
    </subcellularLocation>
</comment>
<dbReference type="InterPro" id="IPR056876">
    <property type="entry name" value="Msl2-3_C"/>
</dbReference>
<evidence type="ECO:0000256" key="8">
    <source>
        <dbReference type="SAM" id="MobiDB-lite"/>
    </source>
</evidence>
<evidence type="ECO:0008006" key="15">
    <source>
        <dbReference type="Google" id="ProtNLM"/>
    </source>
</evidence>
<evidence type="ECO:0000259" key="10">
    <source>
        <dbReference type="Pfam" id="PF00924"/>
    </source>
</evidence>
<dbReference type="PANTHER" id="PTHR43634">
    <property type="entry name" value="OW CONDUCTANCE MECHANOSENSITIVE CHANNEL"/>
    <property type="match status" value="1"/>
</dbReference>
<feature type="domain" description="Mechanosensitive ion channel protein 2/3 C-terminal" evidence="11">
    <location>
        <begin position="274"/>
        <end position="342"/>
    </location>
</feature>
<dbReference type="InterPro" id="IPR023408">
    <property type="entry name" value="MscS_beta-dom_sf"/>
</dbReference>